<dbReference type="GO" id="GO:0050918">
    <property type="term" value="P:positive chemotaxis"/>
    <property type="evidence" value="ECO:0007669"/>
    <property type="project" value="TreeGrafter"/>
</dbReference>
<dbReference type="PANTHER" id="PTHR30034:SF3">
    <property type="entry name" value="FLAGELLAR MOTOR SWITCH PROTEIN FLIM"/>
    <property type="match status" value="1"/>
</dbReference>
<reference evidence="2 3" key="1">
    <citation type="submission" date="2016-10" db="EMBL/GenBank/DDBJ databases">
        <authorList>
            <person name="de Groot N.N."/>
        </authorList>
    </citation>
    <scope>NUCLEOTIDE SEQUENCE [LARGE SCALE GENOMIC DNA]</scope>
    <source>
        <strain evidence="2 3">NE2</strain>
    </source>
</reference>
<evidence type="ECO:0000313" key="2">
    <source>
        <dbReference type="EMBL" id="SFK04424.1"/>
    </source>
</evidence>
<gene>
    <name evidence="2" type="ORF">SAMN05444581_101462</name>
</gene>
<dbReference type="AlphaFoldDB" id="A0A1I3W9S1"/>
<dbReference type="EMBL" id="FOSN01000001">
    <property type="protein sequence ID" value="SFK04424.1"/>
    <property type="molecule type" value="Genomic_DNA"/>
</dbReference>
<keyword evidence="2" id="KW-0966">Cell projection</keyword>
<name>A0A1I3W9S1_9HYPH</name>
<dbReference type="CDD" id="cd17908">
    <property type="entry name" value="FliM"/>
    <property type="match status" value="1"/>
</dbReference>
<dbReference type="GO" id="GO:0009425">
    <property type="term" value="C:bacterial-type flagellum basal body"/>
    <property type="evidence" value="ECO:0007669"/>
    <property type="project" value="InterPro"/>
</dbReference>
<keyword evidence="2" id="KW-0282">Flagellum</keyword>
<dbReference type="RefSeq" id="WP_244532036.1">
    <property type="nucleotide sequence ID" value="NZ_FOSN01000001.1"/>
</dbReference>
<dbReference type="PANTHER" id="PTHR30034">
    <property type="entry name" value="FLAGELLAR MOTOR SWITCH PROTEIN FLIM"/>
    <property type="match status" value="1"/>
</dbReference>
<keyword evidence="2" id="KW-0969">Cilium</keyword>
<keyword evidence="1" id="KW-0145">Chemotaxis</keyword>
<dbReference type="Proteomes" id="UP000198755">
    <property type="component" value="Unassembled WGS sequence"/>
</dbReference>
<dbReference type="GO" id="GO:0003774">
    <property type="term" value="F:cytoskeletal motor activity"/>
    <property type="evidence" value="ECO:0007669"/>
    <property type="project" value="InterPro"/>
</dbReference>
<protein>
    <submittedName>
        <fullName evidence="2">Flagellar motor switch protein FliM</fullName>
    </submittedName>
</protein>
<dbReference type="Gene3D" id="3.40.1550.10">
    <property type="entry name" value="CheC-like"/>
    <property type="match status" value="1"/>
</dbReference>
<dbReference type="InterPro" id="IPR001689">
    <property type="entry name" value="Flag_FliM"/>
</dbReference>
<dbReference type="Pfam" id="PF02154">
    <property type="entry name" value="FliM"/>
    <property type="match status" value="1"/>
</dbReference>
<organism evidence="2 3">
    <name type="scientific">Methylocapsa palsarum</name>
    <dbReference type="NCBI Taxonomy" id="1612308"/>
    <lineage>
        <taxon>Bacteria</taxon>
        <taxon>Pseudomonadati</taxon>
        <taxon>Pseudomonadota</taxon>
        <taxon>Alphaproteobacteria</taxon>
        <taxon>Hyphomicrobiales</taxon>
        <taxon>Beijerinckiaceae</taxon>
        <taxon>Methylocapsa</taxon>
    </lineage>
</organism>
<proteinExistence type="predicted"/>
<dbReference type="GO" id="GO:0071978">
    <property type="term" value="P:bacterial-type flagellum-dependent swarming motility"/>
    <property type="evidence" value="ECO:0007669"/>
    <property type="project" value="TreeGrafter"/>
</dbReference>
<keyword evidence="3" id="KW-1185">Reference proteome</keyword>
<accession>A0A1I3W9S1</accession>
<dbReference type="InterPro" id="IPR028976">
    <property type="entry name" value="CheC-like_sf"/>
</dbReference>
<evidence type="ECO:0000256" key="1">
    <source>
        <dbReference type="ARBA" id="ARBA00022500"/>
    </source>
</evidence>
<dbReference type="SUPFAM" id="SSF103039">
    <property type="entry name" value="CheC-like"/>
    <property type="match status" value="1"/>
</dbReference>
<evidence type="ECO:0000313" key="3">
    <source>
        <dbReference type="Proteomes" id="UP000198755"/>
    </source>
</evidence>
<sequence>MLDRPVNGANLKEGPERLLDAVGVSVDRMPMLHVIFDKMSALCSENLRRLSASPAFFSVDAIGTRRIGDFLDAYESNVVIGVFNVAAWDSRILIGLDCNFVFALAEALFGGDGGESERLDKRPFSALELRLAQKAFELLGKAMEASFASVCEAALSLERVETRLDFAVVAPRNTFGVVTRMRLRILGRSGEMFVLIPQGALNSIRPHLGRNPSADMAVRDPGWTKQIETEIGRPKSPSGA</sequence>
<dbReference type="STRING" id="1612308.SAMN05444581_101462"/>